<dbReference type="InterPro" id="IPR000326">
    <property type="entry name" value="PAP2/HPO"/>
</dbReference>
<evidence type="ECO:0000313" key="4">
    <source>
        <dbReference type="Proteomes" id="UP000198215"/>
    </source>
</evidence>
<dbReference type="SUPFAM" id="SSF48317">
    <property type="entry name" value="Acid phosphatase/Vanadium-dependent haloperoxidase"/>
    <property type="match status" value="1"/>
</dbReference>
<name>A0A1C5HEC5_9ACTN</name>
<protein>
    <submittedName>
        <fullName evidence="3">PAP2 superfamily protein</fullName>
    </submittedName>
</protein>
<evidence type="ECO:0000259" key="2">
    <source>
        <dbReference type="SMART" id="SM00014"/>
    </source>
</evidence>
<evidence type="ECO:0000256" key="1">
    <source>
        <dbReference type="SAM" id="Phobius"/>
    </source>
</evidence>
<dbReference type="Gene3D" id="1.20.144.10">
    <property type="entry name" value="Phosphatidic acid phosphatase type 2/haloperoxidase"/>
    <property type="match status" value="1"/>
</dbReference>
<dbReference type="Pfam" id="PF01569">
    <property type="entry name" value="PAP2"/>
    <property type="match status" value="1"/>
</dbReference>
<gene>
    <name evidence="3" type="ORF">GA0070614_1206</name>
</gene>
<keyword evidence="1" id="KW-0812">Transmembrane</keyword>
<feature type="transmembrane region" description="Helical" evidence="1">
    <location>
        <begin position="274"/>
        <end position="297"/>
    </location>
</feature>
<feature type="transmembrane region" description="Helical" evidence="1">
    <location>
        <begin position="147"/>
        <end position="164"/>
    </location>
</feature>
<dbReference type="InterPro" id="IPR036938">
    <property type="entry name" value="PAP2/HPO_sf"/>
</dbReference>
<keyword evidence="1" id="KW-1133">Transmembrane helix</keyword>
<accession>A0A1C5HEC5</accession>
<feature type="transmembrane region" description="Helical" evidence="1">
    <location>
        <begin position="77"/>
        <end position="98"/>
    </location>
</feature>
<dbReference type="AlphaFoldDB" id="A0A1C5HEC5"/>
<feature type="transmembrane region" description="Helical" evidence="1">
    <location>
        <begin position="105"/>
        <end position="127"/>
    </location>
</feature>
<sequence length="308" mass="31889">MVPRATCRVYRYGVRVRATARGWTAVWLVVLALAQTAAFAVVWRLAVHTGTGQWLDTVALTGNRIGQDRIDDLVNRILDAMSVVSLLATTAVIGFIALIRGRKALAIAATLLIAGANVTTQVLKYVIDRPALGIDPERDAVGNSLPSGHTTIAASVALALILVLPPKVRALGAFLGVAYAAVAGVATLSAGWHRPSDAVAAFLVVGVWAALAGLLLLIFQREQAQVAGEDAHRVSAAVLGVGGLAAVVVSGLAVTSLLDQQQVAVDELSRRTLFTGYAGSAAGIAGTMGVVAALVLLSVHRLVPRHKG</sequence>
<dbReference type="Proteomes" id="UP000198215">
    <property type="component" value="Chromosome I"/>
</dbReference>
<feature type="transmembrane region" description="Helical" evidence="1">
    <location>
        <begin position="198"/>
        <end position="219"/>
    </location>
</feature>
<organism evidence="3 4">
    <name type="scientific">Micromonospora coxensis</name>
    <dbReference type="NCBI Taxonomy" id="356852"/>
    <lineage>
        <taxon>Bacteria</taxon>
        <taxon>Bacillati</taxon>
        <taxon>Actinomycetota</taxon>
        <taxon>Actinomycetes</taxon>
        <taxon>Micromonosporales</taxon>
        <taxon>Micromonosporaceae</taxon>
        <taxon>Micromonospora</taxon>
    </lineage>
</organism>
<evidence type="ECO:0000313" key="3">
    <source>
        <dbReference type="EMBL" id="SCG44372.1"/>
    </source>
</evidence>
<reference evidence="4" key="1">
    <citation type="submission" date="2016-06" db="EMBL/GenBank/DDBJ databases">
        <authorList>
            <person name="Varghese N."/>
            <person name="Submissions Spin"/>
        </authorList>
    </citation>
    <scope>NUCLEOTIDE SEQUENCE [LARGE SCALE GENOMIC DNA]</scope>
    <source>
        <strain evidence="4">DSM 45161</strain>
    </source>
</reference>
<feature type="transmembrane region" description="Helical" evidence="1">
    <location>
        <begin position="231"/>
        <end position="254"/>
    </location>
</feature>
<proteinExistence type="predicted"/>
<dbReference type="SMART" id="SM00014">
    <property type="entry name" value="acidPPc"/>
    <property type="match status" value="1"/>
</dbReference>
<keyword evidence="4" id="KW-1185">Reference proteome</keyword>
<keyword evidence="1" id="KW-0472">Membrane</keyword>
<feature type="transmembrane region" description="Helical" evidence="1">
    <location>
        <begin position="25"/>
        <end position="46"/>
    </location>
</feature>
<feature type="domain" description="Phosphatidic acid phosphatase type 2/haloperoxidase" evidence="2">
    <location>
        <begin position="105"/>
        <end position="213"/>
    </location>
</feature>
<dbReference type="EMBL" id="LT607753">
    <property type="protein sequence ID" value="SCG44372.1"/>
    <property type="molecule type" value="Genomic_DNA"/>
</dbReference>
<feature type="transmembrane region" description="Helical" evidence="1">
    <location>
        <begin position="171"/>
        <end position="192"/>
    </location>
</feature>